<protein>
    <submittedName>
        <fullName evidence="2">Uncharacterized protein</fullName>
    </submittedName>
</protein>
<dbReference type="EMBL" id="JALJOV010000050">
    <property type="protein sequence ID" value="KAK9868014.1"/>
    <property type="molecule type" value="Genomic_DNA"/>
</dbReference>
<evidence type="ECO:0000313" key="2">
    <source>
        <dbReference type="EMBL" id="KAK9868014.1"/>
    </source>
</evidence>
<dbReference type="Proteomes" id="UP001485043">
    <property type="component" value="Unassembled WGS sequence"/>
</dbReference>
<reference evidence="2 3" key="1">
    <citation type="journal article" date="2024" name="Nat. Commun.">
        <title>Phylogenomics reveals the evolutionary origins of lichenization in chlorophyte algae.</title>
        <authorList>
            <person name="Puginier C."/>
            <person name="Libourel C."/>
            <person name="Otte J."/>
            <person name="Skaloud P."/>
            <person name="Haon M."/>
            <person name="Grisel S."/>
            <person name="Petersen M."/>
            <person name="Berrin J.G."/>
            <person name="Delaux P.M."/>
            <person name="Dal Grande F."/>
            <person name="Keller J."/>
        </authorList>
    </citation>
    <scope>NUCLEOTIDE SEQUENCE [LARGE SCALE GENOMIC DNA]</scope>
    <source>
        <strain evidence="2 3">SAG 2523</strain>
    </source>
</reference>
<evidence type="ECO:0000313" key="3">
    <source>
        <dbReference type="Proteomes" id="UP001485043"/>
    </source>
</evidence>
<organism evidence="2 3">
    <name type="scientific">Apatococcus fuscideae</name>
    <dbReference type="NCBI Taxonomy" id="2026836"/>
    <lineage>
        <taxon>Eukaryota</taxon>
        <taxon>Viridiplantae</taxon>
        <taxon>Chlorophyta</taxon>
        <taxon>core chlorophytes</taxon>
        <taxon>Trebouxiophyceae</taxon>
        <taxon>Chlorellales</taxon>
        <taxon>Chlorellaceae</taxon>
        <taxon>Apatococcus</taxon>
    </lineage>
</organism>
<comment type="caution">
    <text evidence="2">The sequence shown here is derived from an EMBL/GenBank/DDBJ whole genome shotgun (WGS) entry which is preliminary data.</text>
</comment>
<feature type="region of interest" description="Disordered" evidence="1">
    <location>
        <begin position="1"/>
        <end position="30"/>
    </location>
</feature>
<sequence length="123" mass="13372">MDMPLSKTEGAKMRGSTACGAVSNMGGASEKVPIPEGARWVGVQHVERSTTRRNLRKGRRDSDCMSRTSCIPQMGQGGNAQELASASPHERVSFQKGCRIDSRPRSLAYSYSLLLVCMLWVGP</sequence>
<evidence type="ECO:0000256" key="1">
    <source>
        <dbReference type="SAM" id="MobiDB-lite"/>
    </source>
</evidence>
<gene>
    <name evidence="2" type="ORF">WJX84_005889</name>
</gene>
<dbReference type="AlphaFoldDB" id="A0AAW1TGD7"/>
<accession>A0AAW1TGD7</accession>
<proteinExistence type="predicted"/>
<keyword evidence="3" id="KW-1185">Reference proteome</keyword>
<feature type="region of interest" description="Disordered" evidence="1">
    <location>
        <begin position="47"/>
        <end position="69"/>
    </location>
</feature>
<name>A0AAW1TGD7_9CHLO</name>